<evidence type="ECO:0000256" key="3">
    <source>
        <dbReference type="ARBA" id="ARBA00012687"/>
    </source>
</evidence>
<dbReference type="PANTHER" id="PTHR30372">
    <property type="entry name" value="LIPID-A-DISACCHARIDE SYNTHASE"/>
    <property type="match status" value="1"/>
</dbReference>
<protein>
    <recommendedName>
        <fullName evidence="4 11">Lipid-A-disaccharide synthase</fullName>
        <ecNumber evidence="3 11">2.4.1.182</ecNumber>
    </recommendedName>
</protein>
<evidence type="ECO:0000256" key="1">
    <source>
        <dbReference type="ARBA" id="ARBA00002056"/>
    </source>
</evidence>
<organism evidence="12 13">
    <name type="scientific">Hyphobacterium vulgare</name>
    <dbReference type="NCBI Taxonomy" id="1736751"/>
    <lineage>
        <taxon>Bacteria</taxon>
        <taxon>Pseudomonadati</taxon>
        <taxon>Pseudomonadota</taxon>
        <taxon>Alphaproteobacteria</taxon>
        <taxon>Maricaulales</taxon>
        <taxon>Maricaulaceae</taxon>
        <taxon>Hyphobacterium</taxon>
    </lineage>
</organism>
<evidence type="ECO:0000256" key="5">
    <source>
        <dbReference type="ARBA" id="ARBA00022516"/>
    </source>
</evidence>
<evidence type="ECO:0000313" key="13">
    <source>
        <dbReference type="Proteomes" id="UP001595379"/>
    </source>
</evidence>
<keyword evidence="6" id="KW-0441">Lipid A biosynthesis</keyword>
<comment type="caution">
    <text evidence="12">The sequence shown here is derived from an EMBL/GenBank/DDBJ whole genome shotgun (WGS) entry which is preliminary data.</text>
</comment>
<dbReference type="Pfam" id="PF02684">
    <property type="entry name" value="LpxB"/>
    <property type="match status" value="1"/>
</dbReference>
<evidence type="ECO:0000256" key="7">
    <source>
        <dbReference type="ARBA" id="ARBA00022676"/>
    </source>
</evidence>
<name>A0ABV6ZSZ0_9PROT</name>
<dbReference type="GO" id="GO:0008915">
    <property type="term" value="F:lipid-A-disaccharide synthase activity"/>
    <property type="evidence" value="ECO:0007669"/>
    <property type="project" value="UniProtKB-EC"/>
</dbReference>
<comment type="function">
    <text evidence="1">Condensation of UDP-2,3-diacylglucosamine and 2,3-diacylglucosamine-1-phosphate to form lipid A disaccharide, a precursor of lipid A, a phosphorylated glycolipid that anchors the lipopolysaccharide to the outer membrane of the cell.</text>
</comment>
<accession>A0ABV6ZSZ0</accession>
<dbReference type="NCBIfam" id="TIGR00215">
    <property type="entry name" value="lpxB"/>
    <property type="match status" value="1"/>
</dbReference>
<keyword evidence="9" id="KW-0443">Lipid metabolism</keyword>
<dbReference type="InterPro" id="IPR003835">
    <property type="entry name" value="Glyco_trans_19"/>
</dbReference>
<reference evidence="13" key="1">
    <citation type="journal article" date="2019" name="Int. J. Syst. Evol. Microbiol.">
        <title>The Global Catalogue of Microorganisms (GCM) 10K type strain sequencing project: providing services to taxonomists for standard genome sequencing and annotation.</title>
        <authorList>
            <consortium name="The Broad Institute Genomics Platform"/>
            <consortium name="The Broad Institute Genome Sequencing Center for Infectious Disease"/>
            <person name="Wu L."/>
            <person name="Ma J."/>
        </authorList>
    </citation>
    <scope>NUCLEOTIDE SEQUENCE [LARGE SCALE GENOMIC DNA]</scope>
    <source>
        <strain evidence="13">KCTC 52487</strain>
    </source>
</reference>
<evidence type="ECO:0000256" key="8">
    <source>
        <dbReference type="ARBA" id="ARBA00022679"/>
    </source>
</evidence>
<comment type="catalytic activity">
    <reaction evidence="10">
        <text>a lipid X + a UDP-2-N,3-O-bis[(3R)-3-hydroxyacyl]-alpha-D-glucosamine = a lipid A disaccharide + UDP + H(+)</text>
        <dbReference type="Rhea" id="RHEA:67828"/>
        <dbReference type="ChEBI" id="CHEBI:15378"/>
        <dbReference type="ChEBI" id="CHEBI:58223"/>
        <dbReference type="ChEBI" id="CHEBI:137748"/>
        <dbReference type="ChEBI" id="CHEBI:176338"/>
        <dbReference type="ChEBI" id="CHEBI:176343"/>
        <dbReference type="EC" id="2.4.1.182"/>
    </reaction>
</comment>
<proteinExistence type="inferred from homology"/>
<comment type="similarity">
    <text evidence="2">Belongs to the LpxB family.</text>
</comment>
<dbReference type="Proteomes" id="UP001595379">
    <property type="component" value="Unassembled WGS sequence"/>
</dbReference>
<keyword evidence="5" id="KW-0444">Lipid biosynthesis</keyword>
<evidence type="ECO:0000313" key="12">
    <source>
        <dbReference type="EMBL" id="MFC2924539.1"/>
    </source>
</evidence>
<gene>
    <name evidence="12" type="primary">lpxB</name>
    <name evidence="12" type="ORF">ACFOOR_00300</name>
</gene>
<keyword evidence="7 12" id="KW-0328">Glycosyltransferase</keyword>
<dbReference type="EMBL" id="JBHRSV010000001">
    <property type="protein sequence ID" value="MFC2924539.1"/>
    <property type="molecule type" value="Genomic_DNA"/>
</dbReference>
<evidence type="ECO:0000256" key="4">
    <source>
        <dbReference type="ARBA" id="ARBA00020902"/>
    </source>
</evidence>
<evidence type="ECO:0000256" key="10">
    <source>
        <dbReference type="ARBA" id="ARBA00048975"/>
    </source>
</evidence>
<evidence type="ECO:0000256" key="11">
    <source>
        <dbReference type="NCBIfam" id="TIGR00215"/>
    </source>
</evidence>
<keyword evidence="13" id="KW-1185">Reference proteome</keyword>
<sequence>MTRPARILLVAAESSGDRLGAGLIRALRAACNDRELEFFGTGGSAMAAEGFVSTFDIAELSVLGLFEAVSAYPRVVKRADDVADLAERVRPDVAVLIDSWGFTLRVAQRLKKRLPDLPVVKYVGPQIWATRAGRAKTLAATVDRLLTIHSFDAPMFEAHGLKTTFVGNPALEREWDGDGDAFRTRHGIAPTATVLSVLFGSRSAELKSIYEPFVQAVDILRRNNPDLAVITPLAGPIDAVARERIASDPRMQGVVLCSEDEKSDAFAATDLALACSGTVTTELAALGVPAVIGYRLGWMTWFLLRAFLLRAKYIALVNLAADEELLAERVQTQTTGPKLARECQAWLDDPARRADVSRKLIATTKQMRGDGKAAHRAASVVCEYLPD</sequence>
<evidence type="ECO:0000256" key="6">
    <source>
        <dbReference type="ARBA" id="ARBA00022556"/>
    </source>
</evidence>
<evidence type="ECO:0000256" key="9">
    <source>
        <dbReference type="ARBA" id="ARBA00023098"/>
    </source>
</evidence>
<dbReference type="PANTHER" id="PTHR30372:SF4">
    <property type="entry name" value="LIPID-A-DISACCHARIDE SYNTHASE, MITOCHONDRIAL-RELATED"/>
    <property type="match status" value="1"/>
</dbReference>
<evidence type="ECO:0000256" key="2">
    <source>
        <dbReference type="ARBA" id="ARBA00007868"/>
    </source>
</evidence>
<dbReference type="SUPFAM" id="SSF53756">
    <property type="entry name" value="UDP-Glycosyltransferase/glycogen phosphorylase"/>
    <property type="match status" value="1"/>
</dbReference>
<dbReference type="EC" id="2.4.1.182" evidence="3 11"/>
<dbReference type="RefSeq" id="WP_343163746.1">
    <property type="nucleotide sequence ID" value="NZ_JBHRSV010000001.1"/>
</dbReference>
<keyword evidence="8 12" id="KW-0808">Transferase</keyword>